<sequence>MVTTQGGAIFATIVGFNQGLVPELEGAAGSMAETASPCNSYWPGRASTSSAKFSSKTLVMMLLQQLTMDRKVPNRSWKILILLNCSSIIGGTVPWSVNYLSRI</sequence>
<protein>
    <submittedName>
        <fullName evidence="1">Uncharacterized protein</fullName>
    </submittedName>
</protein>
<dbReference type="AlphaFoldDB" id="A0A4U5NN54"/>
<organism evidence="1">
    <name type="scientific">Populus alba</name>
    <name type="common">White poplar</name>
    <dbReference type="NCBI Taxonomy" id="43335"/>
    <lineage>
        <taxon>Eukaryota</taxon>
        <taxon>Viridiplantae</taxon>
        <taxon>Streptophyta</taxon>
        <taxon>Embryophyta</taxon>
        <taxon>Tracheophyta</taxon>
        <taxon>Spermatophyta</taxon>
        <taxon>Magnoliopsida</taxon>
        <taxon>eudicotyledons</taxon>
        <taxon>Gunneridae</taxon>
        <taxon>Pentapetalae</taxon>
        <taxon>rosids</taxon>
        <taxon>fabids</taxon>
        <taxon>Malpighiales</taxon>
        <taxon>Salicaceae</taxon>
        <taxon>Saliceae</taxon>
        <taxon>Populus</taxon>
    </lineage>
</organism>
<dbReference type="EMBL" id="RCHU01001018">
    <property type="protein sequence ID" value="TKR84071.1"/>
    <property type="molecule type" value="Genomic_DNA"/>
</dbReference>
<gene>
    <name evidence="1" type="ORF">D5086_0000261040</name>
</gene>
<proteinExistence type="predicted"/>
<name>A0A4U5NN54_POPAL</name>
<comment type="caution">
    <text evidence="1">The sequence shown here is derived from an EMBL/GenBank/DDBJ whole genome shotgun (WGS) entry which is preliminary data.</text>
</comment>
<evidence type="ECO:0000313" key="1">
    <source>
        <dbReference type="EMBL" id="TKR84071.1"/>
    </source>
</evidence>
<reference evidence="1" key="1">
    <citation type="submission" date="2018-10" db="EMBL/GenBank/DDBJ databases">
        <title>Population genomic analysis revealed the cold adaptation of white poplar.</title>
        <authorList>
            <person name="Liu Y.-J."/>
        </authorList>
    </citation>
    <scope>NUCLEOTIDE SEQUENCE [LARGE SCALE GENOMIC DNA]</scope>
    <source>
        <strain evidence="1">PAL-ZL1</strain>
    </source>
</reference>
<accession>A0A4U5NN54</accession>